<dbReference type="GO" id="GO:0008270">
    <property type="term" value="F:zinc ion binding"/>
    <property type="evidence" value="ECO:0007669"/>
    <property type="project" value="InterPro"/>
</dbReference>
<accession>A0AAU9VQ87</accession>
<evidence type="ECO:0000256" key="2">
    <source>
        <dbReference type="ARBA" id="ARBA00022801"/>
    </source>
</evidence>
<evidence type="ECO:0000259" key="3">
    <source>
        <dbReference type="SMART" id="SM00910"/>
    </source>
</evidence>
<dbReference type="Gene3D" id="3.30.70.2330">
    <property type="match status" value="1"/>
</dbReference>
<evidence type="ECO:0000256" key="1">
    <source>
        <dbReference type="ARBA" id="ARBA00022723"/>
    </source>
</evidence>
<dbReference type="GO" id="GO:0016818">
    <property type="term" value="F:hydrolase activity, acting on acid anhydrides, in phosphorus-containing anhydrides"/>
    <property type="evidence" value="ECO:0007669"/>
    <property type="project" value="InterPro"/>
</dbReference>
<comment type="caution">
    <text evidence="4">The sequence shown here is derived from an EMBL/GenBank/DDBJ whole genome shotgun (WGS) entry which is preliminary data.</text>
</comment>
<gene>
    <name evidence="4" type="ORF">PMEA_00016797</name>
</gene>
<evidence type="ECO:0000313" key="4">
    <source>
        <dbReference type="EMBL" id="CAH3036332.1"/>
    </source>
</evidence>
<dbReference type="InterPro" id="IPR014905">
    <property type="entry name" value="HIRAN"/>
</dbReference>
<protein>
    <recommendedName>
        <fullName evidence="3">HIRAN domain-containing protein</fullName>
    </recommendedName>
</protein>
<keyword evidence="2" id="KW-0378">Hydrolase</keyword>
<feature type="domain" description="HIRAN" evidence="3">
    <location>
        <begin position="29"/>
        <end position="129"/>
    </location>
</feature>
<organism evidence="4 5">
    <name type="scientific">Pocillopora meandrina</name>
    <dbReference type="NCBI Taxonomy" id="46732"/>
    <lineage>
        <taxon>Eukaryota</taxon>
        <taxon>Metazoa</taxon>
        <taxon>Cnidaria</taxon>
        <taxon>Anthozoa</taxon>
        <taxon>Hexacorallia</taxon>
        <taxon>Scleractinia</taxon>
        <taxon>Astrocoeniina</taxon>
        <taxon>Pocilloporidae</taxon>
        <taxon>Pocillopora</taxon>
    </lineage>
</organism>
<reference evidence="4 5" key="1">
    <citation type="submission" date="2022-05" db="EMBL/GenBank/DDBJ databases">
        <authorList>
            <consortium name="Genoscope - CEA"/>
            <person name="William W."/>
        </authorList>
    </citation>
    <scope>NUCLEOTIDE SEQUENCE [LARGE SCALE GENOMIC DNA]</scope>
</reference>
<dbReference type="SMART" id="SM00910">
    <property type="entry name" value="HIRAN"/>
    <property type="match status" value="1"/>
</dbReference>
<dbReference type="GO" id="GO:0003676">
    <property type="term" value="F:nucleic acid binding"/>
    <property type="evidence" value="ECO:0007669"/>
    <property type="project" value="InterPro"/>
</dbReference>
<sequence length="161" mass="18052">MVPARGVTSQPSQTDSGLQVTRAMADKYKVFIEASVQGYHAYFKDATVVIGEVLMCERELDNVYDKYAVAVNNEQGKVVGHVPIELSKVFARFIRNYGEVEAECLGARYNRGEGKGLEFPVDYKLSGNKRYLEKLVSSIKKKETTCNLNISKVRECQDLNS</sequence>
<keyword evidence="1" id="KW-0479">Metal-binding</keyword>
<name>A0AAU9VQ87_9CNID</name>
<dbReference type="EMBL" id="CALNXJ010000003">
    <property type="protein sequence ID" value="CAH3036332.1"/>
    <property type="molecule type" value="Genomic_DNA"/>
</dbReference>
<dbReference type="Proteomes" id="UP001159428">
    <property type="component" value="Unassembled WGS sequence"/>
</dbReference>
<dbReference type="Pfam" id="PF08797">
    <property type="entry name" value="HIRAN"/>
    <property type="match status" value="1"/>
</dbReference>
<proteinExistence type="predicted"/>
<keyword evidence="5" id="KW-1185">Reference proteome</keyword>
<evidence type="ECO:0000313" key="5">
    <source>
        <dbReference type="Proteomes" id="UP001159428"/>
    </source>
</evidence>
<dbReference type="AlphaFoldDB" id="A0AAU9VQ87"/>